<accession>A0ABR2HK78</accession>
<organism evidence="2 3">
    <name type="scientific">Apiospora arundinis</name>
    <dbReference type="NCBI Taxonomy" id="335852"/>
    <lineage>
        <taxon>Eukaryota</taxon>
        <taxon>Fungi</taxon>
        <taxon>Dikarya</taxon>
        <taxon>Ascomycota</taxon>
        <taxon>Pezizomycotina</taxon>
        <taxon>Sordariomycetes</taxon>
        <taxon>Xylariomycetidae</taxon>
        <taxon>Amphisphaeriales</taxon>
        <taxon>Apiosporaceae</taxon>
        <taxon>Apiospora</taxon>
    </lineage>
</organism>
<keyword evidence="3" id="KW-1185">Reference proteome</keyword>
<name>A0ABR2HK78_9PEZI</name>
<dbReference type="EMBL" id="JAPCWZ010000010">
    <property type="protein sequence ID" value="KAK8848577.1"/>
    <property type="molecule type" value="Genomic_DNA"/>
</dbReference>
<proteinExistence type="predicted"/>
<evidence type="ECO:0000313" key="2">
    <source>
        <dbReference type="EMBL" id="KAK8848577.1"/>
    </source>
</evidence>
<evidence type="ECO:0000259" key="1">
    <source>
        <dbReference type="Pfam" id="PF20150"/>
    </source>
</evidence>
<reference evidence="2 3" key="1">
    <citation type="journal article" date="2024" name="IMA Fungus">
        <title>Apiospora arundinis, a panoply of carbohydrate-active enzymes and secondary metabolites.</title>
        <authorList>
            <person name="Sorensen T."/>
            <person name="Petersen C."/>
            <person name="Muurmann A.T."/>
            <person name="Christiansen J.V."/>
            <person name="Brundto M.L."/>
            <person name="Overgaard C.K."/>
            <person name="Boysen A.T."/>
            <person name="Wollenberg R.D."/>
            <person name="Larsen T.O."/>
            <person name="Sorensen J.L."/>
            <person name="Nielsen K.L."/>
            <person name="Sondergaard T.E."/>
        </authorList>
    </citation>
    <scope>NUCLEOTIDE SEQUENCE [LARGE SCALE GENOMIC DNA]</scope>
    <source>
        <strain evidence="2 3">AAU 773</strain>
    </source>
</reference>
<feature type="domain" description="2EXR" evidence="1">
    <location>
        <begin position="4"/>
        <end position="68"/>
    </location>
</feature>
<sequence>MADFVRFKHFPPEVHCMIWRHALEEESSSRIILIYSKFLGIMPCKLLTSPFLLTSQETRTCAKEFYDVQINIYALPHITLDLIANVERWRENEIDNIRFDGELPTQDRLNVTYYWDEYAQFALFRVAEKNAV</sequence>
<gene>
    <name evidence="2" type="ORF">PGQ11_015057</name>
</gene>
<comment type="caution">
    <text evidence="2">The sequence shown here is derived from an EMBL/GenBank/DDBJ whole genome shotgun (WGS) entry which is preliminary data.</text>
</comment>
<protein>
    <recommendedName>
        <fullName evidence="1">2EXR domain-containing protein</fullName>
    </recommendedName>
</protein>
<evidence type="ECO:0000313" key="3">
    <source>
        <dbReference type="Proteomes" id="UP001390339"/>
    </source>
</evidence>
<dbReference type="Proteomes" id="UP001390339">
    <property type="component" value="Unassembled WGS sequence"/>
</dbReference>
<dbReference type="Pfam" id="PF20150">
    <property type="entry name" value="2EXR"/>
    <property type="match status" value="1"/>
</dbReference>
<dbReference type="InterPro" id="IPR045518">
    <property type="entry name" value="2EXR"/>
</dbReference>